<keyword evidence="2" id="KW-1185">Reference proteome</keyword>
<dbReference type="GeneID" id="89930430"/>
<proteinExistence type="predicted"/>
<name>A0AAV9P3B3_9PEZI</name>
<accession>A0AAV9P3B3</accession>
<gene>
    <name evidence="1" type="ORF">LTR77_009098</name>
</gene>
<organism evidence="1 2">
    <name type="scientific">Saxophila tyrrhenica</name>
    <dbReference type="NCBI Taxonomy" id="1690608"/>
    <lineage>
        <taxon>Eukaryota</taxon>
        <taxon>Fungi</taxon>
        <taxon>Dikarya</taxon>
        <taxon>Ascomycota</taxon>
        <taxon>Pezizomycotina</taxon>
        <taxon>Dothideomycetes</taxon>
        <taxon>Dothideomycetidae</taxon>
        <taxon>Mycosphaerellales</taxon>
        <taxon>Extremaceae</taxon>
        <taxon>Saxophila</taxon>
    </lineage>
</organism>
<dbReference type="AlphaFoldDB" id="A0AAV9P3B3"/>
<evidence type="ECO:0000313" key="2">
    <source>
        <dbReference type="Proteomes" id="UP001337655"/>
    </source>
</evidence>
<dbReference type="RefSeq" id="XP_064655653.1">
    <property type="nucleotide sequence ID" value="XM_064806327.1"/>
</dbReference>
<evidence type="ECO:0000313" key="1">
    <source>
        <dbReference type="EMBL" id="KAK5165569.1"/>
    </source>
</evidence>
<sequence length="290" mass="32419">MSAFQQPDPYEGITIEELLDRIRNWDGVDHKELTEISHIIQRAYNGDSEEAVRRCCQCILRKFPYALPSFPKAKFYAYLAACPAYEEYSMLTIAFDWIQRARISMRDIGVVIEEIEEWYAIIKADLDEEVRKQKEPVYLPRPNPPLLASPFDASEDDDDDMSILTSHQGEQEIETAVDHLVQEAATPTTADKVADRKAAHQLAVDRMAAEGKETAKTRKEYGKQPKSFRLSAANQSFSEGSGRYGSLSKGSRKAVMAIRAGGRSLSNLFSKADAEVISRGAGEGESNKST</sequence>
<comment type="caution">
    <text evidence="1">The sequence shown here is derived from an EMBL/GenBank/DDBJ whole genome shotgun (WGS) entry which is preliminary data.</text>
</comment>
<dbReference type="EMBL" id="JAVRRT010000016">
    <property type="protein sequence ID" value="KAK5165569.1"/>
    <property type="molecule type" value="Genomic_DNA"/>
</dbReference>
<reference evidence="1 2" key="1">
    <citation type="submission" date="2023-08" db="EMBL/GenBank/DDBJ databases">
        <title>Black Yeasts Isolated from many extreme environments.</title>
        <authorList>
            <person name="Coleine C."/>
            <person name="Stajich J.E."/>
            <person name="Selbmann L."/>
        </authorList>
    </citation>
    <scope>NUCLEOTIDE SEQUENCE [LARGE SCALE GENOMIC DNA]</scope>
    <source>
        <strain evidence="1 2">CCFEE 5935</strain>
    </source>
</reference>
<dbReference type="Proteomes" id="UP001337655">
    <property type="component" value="Unassembled WGS sequence"/>
</dbReference>
<protein>
    <submittedName>
        <fullName evidence="1">Uncharacterized protein</fullName>
    </submittedName>
</protein>